<dbReference type="SUPFAM" id="SSF49785">
    <property type="entry name" value="Galactose-binding domain-like"/>
    <property type="match status" value="1"/>
</dbReference>
<keyword evidence="2" id="KW-0812">Transmembrane</keyword>
<dbReference type="OrthoDB" id="9770043at2"/>
<dbReference type="Proteomes" id="UP000287352">
    <property type="component" value="Unassembled WGS sequence"/>
</dbReference>
<evidence type="ECO:0000313" key="5">
    <source>
        <dbReference type="Proteomes" id="UP000287352"/>
    </source>
</evidence>
<dbReference type="EMBL" id="BIFR01000001">
    <property type="protein sequence ID" value="GCE11574.1"/>
    <property type="molecule type" value="Genomic_DNA"/>
</dbReference>
<dbReference type="RefSeq" id="WP_126579266.1">
    <property type="nucleotide sequence ID" value="NZ_BIFR01000001.1"/>
</dbReference>
<organism evidence="4 5">
    <name type="scientific">Tengunoibacter tsumagoiensis</name>
    <dbReference type="NCBI Taxonomy" id="2014871"/>
    <lineage>
        <taxon>Bacteria</taxon>
        <taxon>Bacillati</taxon>
        <taxon>Chloroflexota</taxon>
        <taxon>Ktedonobacteria</taxon>
        <taxon>Ktedonobacterales</taxon>
        <taxon>Dictyobacteraceae</taxon>
        <taxon>Tengunoibacter</taxon>
    </lineage>
</organism>
<feature type="domain" description="CBM6" evidence="3">
    <location>
        <begin position="586"/>
        <end position="708"/>
    </location>
</feature>
<keyword evidence="2" id="KW-0472">Membrane</keyword>
<dbReference type="GO" id="GO:0030246">
    <property type="term" value="F:carbohydrate binding"/>
    <property type="evidence" value="ECO:0007669"/>
    <property type="project" value="InterPro"/>
</dbReference>
<dbReference type="Gene3D" id="2.60.120.200">
    <property type="match status" value="1"/>
</dbReference>
<sequence>MFSQYHQTTDGQPVKGQRTLSPVRSTREKALRLILPFVCLLSMVATVFVFTATQRTHAETANQKSMLGINLGEPDFDSFTDAMKTSGSWDRQDGTTGPAPVDANGWPTTDAGLYIWQGASKADGTYSFSFNGQATITTPGTSAQINNQQYNSSTNTTTATILFTDTGSTNFYMTFKNTQRTATSAVDTGITNVKLFKPVSEGSTTSYDSSSIFTPYVAQAVAPYTYIRFMFGTNWNKSVNWSDRTTVDYATQHKLLPGDNGFEGNQMAFEYMVKIANDNNKDLYVVVPDRANNDYITKLAQLLLYGSDGVNPYTSPQANPVWAPLKSNLKLYVEYTNEAWNFQFDQAHDLYDGPIGAQQEIANNPNSPLIYDGNTNGNVVWYRNYANRALNVSQVFRSVFGDSAMISRVRPLIFWQYNNLNSSAEDELLFLNDYYNNADGIQHVSTPHPLSYFFWGGGGAAYFNSNNDSAATVDDLFASGIPEASYQGRLNNQTSWARYFGLHAAAYEGSWGIEGTVGDQGRVDPRAKQALIDSFNDWSRAGGEMYTAGTFGQWNDFKQASSYPLVQAAATINASDFTPAPLNLGQVVDANNPTFIGAAHYSMNRTGLNGARTNLGNETSYLLNIGTTNTYQVSVSAGNTAAGGQIGVYEDGALLSTISVPNTGSTTSYQTVVAGSTSFSPGLHSITLRASGQPSGGNAGTLNEVIIQPGTGTPPSIPAPGALPNGWLSQDIGSVGQVGSATFNNGTFSVTGSGGDISNTSDQFHFVYQQVTGDTTIVARVTWLGDSNSYAKAGVMIRSSLDGGAANAITYYSPSGDTTFQERLTDNGGTTHGTPPQRALPDWIKLVRSGNTVTSFISADGTNWTQVGSDTYSFPSTVYVGLAVDAHDNGTLLTGDFDNVSLNGTVVQGTPTSTPTPTPGSTPTPTPTPIPSGSLIASDSFSGSAGALNGQTSGTGWAGAWSVQNANTSVPGYAVSTSSALTYSTLQTSGNYATGGSSYLSSGRSLDVSSSSPFSSYLTNGKIGQSGQTLWVSALLRKDANSDDEASLNLHNNSINWNSGQASSDVAIGYFGGSSNSGGTRYWSLKVGGTVYQTTTPVQIGQTALLVLRIDFASTNALNLYVNPSSLGGNAPSSASAQTTTTTNIAFQSVAYYGGNGSGLSSIDEIRFGTSYSAVTPTN</sequence>
<dbReference type="PROSITE" id="PS51175">
    <property type="entry name" value="CBM6"/>
    <property type="match status" value="1"/>
</dbReference>
<evidence type="ECO:0000259" key="3">
    <source>
        <dbReference type="PROSITE" id="PS51175"/>
    </source>
</evidence>
<dbReference type="InterPro" id="IPR005084">
    <property type="entry name" value="CBM6"/>
</dbReference>
<protein>
    <recommendedName>
        <fullName evidence="3">CBM6 domain-containing protein</fullName>
    </recommendedName>
</protein>
<evidence type="ECO:0000256" key="2">
    <source>
        <dbReference type="SAM" id="Phobius"/>
    </source>
</evidence>
<gene>
    <name evidence="4" type="ORF">KTT_14330</name>
</gene>
<proteinExistence type="predicted"/>
<dbReference type="AlphaFoldDB" id="A0A401ZXJ6"/>
<keyword evidence="5" id="KW-1185">Reference proteome</keyword>
<feature type="region of interest" description="Disordered" evidence="1">
    <location>
        <begin position="693"/>
        <end position="722"/>
    </location>
</feature>
<dbReference type="Gene3D" id="2.60.120.260">
    <property type="entry name" value="Galactose-binding domain-like"/>
    <property type="match status" value="1"/>
</dbReference>
<feature type="compositionally biased region" description="Polar residues" evidence="1">
    <location>
        <begin position="1"/>
        <end position="11"/>
    </location>
</feature>
<evidence type="ECO:0000256" key="1">
    <source>
        <dbReference type="SAM" id="MobiDB-lite"/>
    </source>
</evidence>
<keyword evidence="2" id="KW-1133">Transmembrane helix</keyword>
<dbReference type="Pfam" id="PF03422">
    <property type="entry name" value="CBM_6"/>
    <property type="match status" value="1"/>
</dbReference>
<comment type="caution">
    <text evidence="4">The sequence shown here is derived from an EMBL/GenBank/DDBJ whole genome shotgun (WGS) entry which is preliminary data.</text>
</comment>
<dbReference type="InterPro" id="IPR008979">
    <property type="entry name" value="Galactose-bd-like_sf"/>
</dbReference>
<feature type="region of interest" description="Disordered" evidence="1">
    <location>
        <begin position="906"/>
        <end position="936"/>
    </location>
</feature>
<feature type="compositionally biased region" description="Pro residues" evidence="1">
    <location>
        <begin position="914"/>
        <end position="930"/>
    </location>
</feature>
<name>A0A401ZXJ6_9CHLR</name>
<feature type="transmembrane region" description="Helical" evidence="2">
    <location>
        <begin position="33"/>
        <end position="52"/>
    </location>
</feature>
<accession>A0A401ZXJ6</accession>
<evidence type="ECO:0000313" key="4">
    <source>
        <dbReference type="EMBL" id="GCE11574.1"/>
    </source>
</evidence>
<feature type="region of interest" description="Disordered" evidence="1">
    <location>
        <begin position="1"/>
        <end position="22"/>
    </location>
</feature>
<reference evidence="5" key="1">
    <citation type="submission" date="2018-12" db="EMBL/GenBank/DDBJ databases">
        <title>Tengunoibacter tsumagoiensis gen. nov., sp. nov., Dictyobacter kobayashii sp. nov., D. alpinus sp. nov., and D. joshuensis sp. nov. and description of Dictyobacteraceae fam. nov. within the order Ktedonobacterales isolated from Tengu-no-mugimeshi.</title>
        <authorList>
            <person name="Wang C.M."/>
            <person name="Zheng Y."/>
            <person name="Sakai Y."/>
            <person name="Toyoda A."/>
            <person name="Minakuchi Y."/>
            <person name="Abe K."/>
            <person name="Yokota A."/>
            <person name="Yabe S."/>
        </authorList>
    </citation>
    <scope>NUCLEOTIDE SEQUENCE [LARGE SCALE GENOMIC DNA]</scope>
    <source>
        <strain evidence="5">Uno3</strain>
    </source>
</reference>